<protein>
    <recommendedName>
        <fullName evidence="4 5">Large ribosomal subunit protein bL33</fullName>
    </recommendedName>
</protein>
<evidence type="ECO:0000256" key="3">
    <source>
        <dbReference type="ARBA" id="ARBA00023274"/>
    </source>
</evidence>
<accession>A0ABN6T2E3</accession>
<gene>
    <name evidence="5 6" type="primary">rpmG</name>
    <name evidence="6" type="ORF">SHM_21300</name>
</gene>
<name>A0ABN6T2E3_9MOLU</name>
<sequence>MRDGLTLRCEVCKEENYIADRNKKTKPEKLETKKHCSRCNQHTLHKEKK</sequence>
<dbReference type="Proteomes" id="UP001163387">
    <property type="component" value="Chromosome"/>
</dbReference>
<keyword evidence="2 5" id="KW-0689">Ribosomal protein</keyword>
<keyword evidence="3 5" id="KW-0687">Ribonucleoprotein</keyword>
<evidence type="ECO:0000256" key="1">
    <source>
        <dbReference type="ARBA" id="ARBA00007596"/>
    </source>
</evidence>
<evidence type="ECO:0000256" key="4">
    <source>
        <dbReference type="ARBA" id="ARBA00035176"/>
    </source>
</evidence>
<proteinExistence type="inferred from homology"/>
<dbReference type="NCBIfam" id="TIGR01023">
    <property type="entry name" value="rpmG_bact"/>
    <property type="match status" value="1"/>
</dbReference>
<keyword evidence="7" id="KW-1185">Reference proteome</keyword>
<dbReference type="InterPro" id="IPR011332">
    <property type="entry name" value="Ribosomal_zn-bd"/>
</dbReference>
<dbReference type="RefSeq" id="WP_174481164.1">
    <property type="nucleotide sequence ID" value="NZ_AP026933.1"/>
</dbReference>
<evidence type="ECO:0000256" key="2">
    <source>
        <dbReference type="ARBA" id="ARBA00022980"/>
    </source>
</evidence>
<dbReference type="SUPFAM" id="SSF57829">
    <property type="entry name" value="Zn-binding ribosomal proteins"/>
    <property type="match status" value="1"/>
</dbReference>
<dbReference type="InterPro" id="IPR001705">
    <property type="entry name" value="Ribosomal_bL33"/>
</dbReference>
<organism evidence="6 7">
    <name type="scientific">Spiroplasma ixodetis</name>
    <dbReference type="NCBI Taxonomy" id="2141"/>
    <lineage>
        <taxon>Bacteria</taxon>
        <taxon>Bacillati</taxon>
        <taxon>Mycoplasmatota</taxon>
        <taxon>Mollicutes</taxon>
        <taxon>Entomoplasmatales</taxon>
        <taxon>Spiroplasmataceae</taxon>
        <taxon>Spiroplasma</taxon>
    </lineage>
</organism>
<evidence type="ECO:0000256" key="5">
    <source>
        <dbReference type="HAMAP-Rule" id="MF_00294"/>
    </source>
</evidence>
<evidence type="ECO:0000313" key="7">
    <source>
        <dbReference type="Proteomes" id="UP001163387"/>
    </source>
</evidence>
<dbReference type="NCBIfam" id="NF001860">
    <property type="entry name" value="PRK00595.1"/>
    <property type="match status" value="1"/>
</dbReference>
<reference evidence="6 7" key="1">
    <citation type="journal article" date="2022" name="Front. Microbiol.">
        <title>Male-killing mechanisms vary between Spiroplasma species.</title>
        <authorList>
            <person name="Arai H."/>
            <person name="Inoue M."/>
            <person name="Kageyama D."/>
        </authorList>
    </citation>
    <scope>NUCLEOTIDE SEQUENCE [LARGE SCALE GENOMIC DNA]</scope>
    <source>
        <strain evidence="7">sHm</strain>
    </source>
</reference>
<dbReference type="Pfam" id="PF00471">
    <property type="entry name" value="Ribosomal_L33"/>
    <property type="match status" value="1"/>
</dbReference>
<dbReference type="GO" id="GO:0005840">
    <property type="term" value="C:ribosome"/>
    <property type="evidence" value="ECO:0007669"/>
    <property type="project" value="UniProtKB-KW"/>
</dbReference>
<dbReference type="InterPro" id="IPR038584">
    <property type="entry name" value="Ribosomal_bL33_sf"/>
</dbReference>
<dbReference type="EMBL" id="AP026933">
    <property type="protein sequence ID" value="BDT04484.1"/>
    <property type="molecule type" value="Genomic_DNA"/>
</dbReference>
<evidence type="ECO:0000313" key="6">
    <source>
        <dbReference type="EMBL" id="BDT04484.1"/>
    </source>
</evidence>
<dbReference type="Gene3D" id="2.20.28.120">
    <property type="entry name" value="Ribosomal protein L33"/>
    <property type="match status" value="1"/>
</dbReference>
<dbReference type="NCBIfam" id="NF001764">
    <property type="entry name" value="PRK00504.1"/>
    <property type="match status" value="1"/>
</dbReference>
<dbReference type="HAMAP" id="MF_00294">
    <property type="entry name" value="Ribosomal_bL33"/>
    <property type="match status" value="1"/>
</dbReference>
<comment type="similarity">
    <text evidence="1 5">Belongs to the bacterial ribosomal protein bL33 family.</text>
</comment>